<keyword evidence="2" id="KW-1185">Reference proteome</keyword>
<feature type="compositionally biased region" description="Basic and acidic residues" evidence="1">
    <location>
        <begin position="77"/>
        <end position="89"/>
    </location>
</feature>
<feature type="region of interest" description="Disordered" evidence="1">
    <location>
        <begin position="1"/>
        <end position="89"/>
    </location>
</feature>
<reference evidence="3" key="1">
    <citation type="submission" date="2025-08" db="UniProtKB">
        <authorList>
            <consortium name="RefSeq"/>
        </authorList>
    </citation>
    <scope>IDENTIFICATION</scope>
    <source>
        <tissue evidence="3">Entire body</tissue>
    </source>
</reference>
<name>A0A1W4X6B9_AGRPL</name>
<dbReference type="InParanoid" id="A0A1W4X6B9"/>
<evidence type="ECO:0000313" key="2">
    <source>
        <dbReference type="Proteomes" id="UP000192223"/>
    </source>
</evidence>
<protein>
    <submittedName>
        <fullName evidence="3">Uncharacterized protein LOC108741350</fullName>
    </submittedName>
</protein>
<feature type="compositionally biased region" description="Low complexity" evidence="1">
    <location>
        <begin position="26"/>
        <end position="40"/>
    </location>
</feature>
<dbReference type="AlphaFoldDB" id="A0A1W4X6B9"/>
<proteinExistence type="predicted"/>
<dbReference type="Proteomes" id="UP000192223">
    <property type="component" value="Unplaced"/>
</dbReference>
<evidence type="ECO:0000313" key="3">
    <source>
        <dbReference type="RefSeq" id="XP_018331651.1"/>
    </source>
</evidence>
<gene>
    <name evidence="3" type="primary">LOC108741350</name>
</gene>
<feature type="compositionally biased region" description="Basic residues" evidence="1">
    <location>
        <begin position="63"/>
        <end position="76"/>
    </location>
</feature>
<accession>A0A1W4X6B9</accession>
<sequence>MGKHKSSNSRQQRSQTPDGHPPEMPSTSRRLSSSGDSTSSEGYTPERSPPPMKSPQKATRNTSSKRKHKEKSRKRSSTYEREISRQKKKLARLEEKITIVDKASRKMILNHTMGFGGVQNDQSEDSLIK</sequence>
<dbReference type="RefSeq" id="XP_018331651.1">
    <property type="nucleotide sequence ID" value="XM_018476149.2"/>
</dbReference>
<evidence type="ECO:0000256" key="1">
    <source>
        <dbReference type="SAM" id="MobiDB-lite"/>
    </source>
</evidence>
<dbReference type="GeneID" id="108741350"/>
<feature type="compositionally biased region" description="Polar residues" evidence="1">
    <location>
        <begin position="8"/>
        <end position="17"/>
    </location>
</feature>
<dbReference type="KEGG" id="apln:108741350"/>
<organism evidence="2 3">
    <name type="scientific">Agrilus planipennis</name>
    <name type="common">Emerald ash borer</name>
    <name type="synonym">Agrilus marcopoli</name>
    <dbReference type="NCBI Taxonomy" id="224129"/>
    <lineage>
        <taxon>Eukaryota</taxon>
        <taxon>Metazoa</taxon>
        <taxon>Ecdysozoa</taxon>
        <taxon>Arthropoda</taxon>
        <taxon>Hexapoda</taxon>
        <taxon>Insecta</taxon>
        <taxon>Pterygota</taxon>
        <taxon>Neoptera</taxon>
        <taxon>Endopterygota</taxon>
        <taxon>Coleoptera</taxon>
        <taxon>Polyphaga</taxon>
        <taxon>Elateriformia</taxon>
        <taxon>Buprestoidea</taxon>
        <taxon>Buprestidae</taxon>
        <taxon>Agrilinae</taxon>
        <taxon>Agrilus</taxon>
    </lineage>
</organism>